<keyword evidence="4" id="KW-0723">Serine/threonine-protein kinase</keyword>
<evidence type="ECO:0000256" key="8">
    <source>
        <dbReference type="ARBA" id="ARBA00022840"/>
    </source>
</evidence>
<dbReference type="SUPFAM" id="SSF56112">
    <property type="entry name" value="Protein kinase-like (PK-like)"/>
    <property type="match status" value="1"/>
</dbReference>
<evidence type="ECO:0000256" key="1">
    <source>
        <dbReference type="ARBA" id="ARBA00004340"/>
    </source>
</evidence>
<organism evidence="12 13">
    <name type="scientific">Cardinalis cardinalis</name>
    <name type="common">Northern cardinal</name>
    <dbReference type="NCBI Taxonomy" id="98964"/>
    <lineage>
        <taxon>Eukaryota</taxon>
        <taxon>Metazoa</taxon>
        <taxon>Chordata</taxon>
        <taxon>Craniata</taxon>
        <taxon>Vertebrata</taxon>
        <taxon>Euteleostomi</taxon>
        <taxon>Archelosauria</taxon>
        <taxon>Archosauria</taxon>
        <taxon>Dinosauria</taxon>
        <taxon>Saurischia</taxon>
        <taxon>Theropoda</taxon>
        <taxon>Coelurosauria</taxon>
        <taxon>Aves</taxon>
        <taxon>Neognathae</taxon>
        <taxon>Neoaves</taxon>
        <taxon>Telluraves</taxon>
        <taxon>Australaves</taxon>
        <taxon>Passeriformes</taxon>
        <taxon>Cardinalidae</taxon>
        <taxon>Cardinalis</taxon>
    </lineage>
</organism>
<accession>A0A7K5ML11</accession>
<proteinExistence type="inferred from homology"/>
<comment type="subcellular location">
    <subcellularLocation>
        <location evidence="1">Host cell</location>
    </subcellularLocation>
</comment>
<evidence type="ECO:0000256" key="4">
    <source>
        <dbReference type="ARBA" id="ARBA00022527"/>
    </source>
</evidence>
<dbReference type="AlphaFoldDB" id="A0A7K5ML11"/>
<protein>
    <recommendedName>
        <fullName evidence="3">non-specific serine/threonine protein kinase</fullName>
        <ecNumber evidence="3">2.7.11.1</ecNumber>
    </recommendedName>
</protein>
<name>A0A7K5ML11_CARCD</name>
<comment type="caution">
    <text evidence="12">The sequence shown here is derived from an EMBL/GenBank/DDBJ whole genome shotgun (WGS) entry which is preliminary data.</text>
</comment>
<evidence type="ECO:0000256" key="2">
    <source>
        <dbReference type="ARBA" id="ARBA00005505"/>
    </source>
</evidence>
<evidence type="ECO:0000313" key="12">
    <source>
        <dbReference type="EMBL" id="NWT30933.1"/>
    </source>
</evidence>
<comment type="catalytic activity">
    <reaction evidence="9">
        <text>L-threonyl-[protein] + ATP = O-phospho-L-threonyl-[protein] + ADP + H(+)</text>
        <dbReference type="Rhea" id="RHEA:46608"/>
        <dbReference type="Rhea" id="RHEA-COMP:11060"/>
        <dbReference type="Rhea" id="RHEA-COMP:11605"/>
        <dbReference type="ChEBI" id="CHEBI:15378"/>
        <dbReference type="ChEBI" id="CHEBI:30013"/>
        <dbReference type="ChEBI" id="CHEBI:30616"/>
        <dbReference type="ChEBI" id="CHEBI:61977"/>
        <dbReference type="ChEBI" id="CHEBI:456216"/>
        <dbReference type="EC" id="2.7.11.1"/>
    </reaction>
</comment>
<feature type="non-terminal residue" evidence="12">
    <location>
        <position position="88"/>
    </location>
</feature>
<dbReference type="InterPro" id="IPR051138">
    <property type="entry name" value="PIM_Ser/Thr_kinase"/>
</dbReference>
<feature type="domain" description="Protein kinase" evidence="11">
    <location>
        <begin position="1"/>
        <end position="86"/>
    </location>
</feature>
<dbReference type="InterPro" id="IPR011009">
    <property type="entry name" value="Kinase-like_dom_sf"/>
</dbReference>
<evidence type="ECO:0000256" key="3">
    <source>
        <dbReference type="ARBA" id="ARBA00012513"/>
    </source>
</evidence>
<dbReference type="EC" id="2.7.11.1" evidence="3"/>
<sequence>RRYSPPEWIALACYHGHLATIWSPGVLLAERLASLRRWGQLGRSLLPPLGAFCLLSPEYKHLIRCCLPNHPADRPELEEIFGHPWVRG</sequence>
<evidence type="ECO:0000256" key="7">
    <source>
        <dbReference type="ARBA" id="ARBA00022777"/>
    </source>
</evidence>
<evidence type="ECO:0000259" key="11">
    <source>
        <dbReference type="PROSITE" id="PS50011"/>
    </source>
</evidence>
<evidence type="ECO:0000256" key="6">
    <source>
        <dbReference type="ARBA" id="ARBA00022741"/>
    </source>
</evidence>
<dbReference type="PANTHER" id="PTHR22984:SF25">
    <property type="entry name" value="PROTEIN KINASE DOMAIN-CONTAINING PROTEIN"/>
    <property type="match status" value="1"/>
</dbReference>
<dbReference type="GO" id="GO:0004674">
    <property type="term" value="F:protein serine/threonine kinase activity"/>
    <property type="evidence" value="ECO:0007669"/>
    <property type="project" value="UniProtKB-KW"/>
</dbReference>
<dbReference type="GO" id="GO:0005524">
    <property type="term" value="F:ATP binding"/>
    <property type="evidence" value="ECO:0007669"/>
    <property type="project" value="UniProtKB-KW"/>
</dbReference>
<dbReference type="PROSITE" id="PS50011">
    <property type="entry name" value="PROTEIN_KINASE_DOM"/>
    <property type="match status" value="1"/>
</dbReference>
<dbReference type="Proteomes" id="UP000583740">
    <property type="component" value="Unassembled WGS sequence"/>
</dbReference>
<evidence type="ECO:0000256" key="10">
    <source>
        <dbReference type="ARBA" id="ARBA00048679"/>
    </source>
</evidence>
<dbReference type="GO" id="GO:0043657">
    <property type="term" value="C:host cell"/>
    <property type="evidence" value="ECO:0007669"/>
    <property type="project" value="UniProtKB-SubCell"/>
</dbReference>
<keyword evidence="7 12" id="KW-0418">Kinase</keyword>
<keyword evidence="5" id="KW-0808">Transferase</keyword>
<keyword evidence="6" id="KW-0547">Nucleotide-binding</keyword>
<reference evidence="12 13" key="1">
    <citation type="submission" date="2019-09" db="EMBL/GenBank/DDBJ databases">
        <title>Bird 10,000 Genomes (B10K) Project - Family phase.</title>
        <authorList>
            <person name="Zhang G."/>
        </authorList>
    </citation>
    <scope>NUCLEOTIDE SEQUENCE [LARGE SCALE GENOMIC DNA]</scope>
    <source>
        <strain evidence="12">B10K-DU-001-69</strain>
        <tissue evidence="12">Muscle</tissue>
    </source>
</reference>
<dbReference type="InterPro" id="IPR000719">
    <property type="entry name" value="Prot_kinase_dom"/>
</dbReference>
<keyword evidence="13" id="KW-1185">Reference proteome</keyword>
<evidence type="ECO:0000256" key="5">
    <source>
        <dbReference type="ARBA" id="ARBA00022679"/>
    </source>
</evidence>
<keyword evidence="8" id="KW-0067">ATP-binding</keyword>
<dbReference type="GO" id="GO:0005737">
    <property type="term" value="C:cytoplasm"/>
    <property type="evidence" value="ECO:0007669"/>
    <property type="project" value="TreeGrafter"/>
</dbReference>
<gene>
    <name evidence="12" type="primary">Pim3_0</name>
    <name evidence="12" type="ORF">CARCAR_R13007</name>
</gene>
<comment type="similarity">
    <text evidence="2">Belongs to the protein kinase superfamily. CAMK Ser/Thr protein kinase family. PIM subfamily.</text>
</comment>
<comment type="catalytic activity">
    <reaction evidence="10">
        <text>L-seryl-[protein] + ATP = O-phospho-L-seryl-[protein] + ADP + H(+)</text>
        <dbReference type="Rhea" id="RHEA:17989"/>
        <dbReference type="Rhea" id="RHEA-COMP:9863"/>
        <dbReference type="Rhea" id="RHEA-COMP:11604"/>
        <dbReference type="ChEBI" id="CHEBI:15378"/>
        <dbReference type="ChEBI" id="CHEBI:29999"/>
        <dbReference type="ChEBI" id="CHEBI:30616"/>
        <dbReference type="ChEBI" id="CHEBI:83421"/>
        <dbReference type="ChEBI" id="CHEBI:456216"/>
        <dbReference type="EC" id="2.7.11.1"/>
    </reaction>
</comment>
<dbReference type="PANTHER" id="PTHR22984">
    <property type="entry name" value="SERINE/THREONINE-PROTEIN KINASE PIM"/>
    <property type="match status" value="1"/>
</dbReference>
<feature type="non-terminal residue" evidence="12">
    <location>
        <position position="1"/>
    </location>
</feature>
<dbReference type="EMBL" id="VYXE01016233">
    <property type="protein sequence ID" value="NWT30933.1"/>
    <property type="molecule type" value="Genomic_DNA"/>
</dbReference>
<evidence type="ECO:0000313" key="13">
    <source>
        <dbReference type="Proteomes" id="UP000583740"/>
    </source>
</evidence>
<dbReference type="Gene3D" id="1.10.510.10">
    <property type="entry name" value="Transferase(Phosphotransferase) domain 1"/>
    <property type="match status" value="1"/>
</dbReference>
<evidence type="ECO:0000256" key="9">
    <source>
        <dbReference type="ARBA" id="ARBA00047899"/>
    </source>
</evidence>